<feature type="compositionally biased region" description="Low complexity" evidence="1">
    <location>
        <begin position="134"/>
        <end position="149"/>
    </location>
</feature>
<evidence type="ECO:0000313" key="3">
    <source>
        <dbReference type="Proteomes" id="UP000321805"/>
    </source>
</evidence>
<reference evidence="2 3" key="1">
    <citation type="journal article" date="2018" name="J. Microbiol.">
        <title>Baekduia soli gen. nov., sp. nov., a novel bacterium isolated from the soil of Baekdu Mountain and proposal of a novel family name, Baekduiaceae fam. nov.</title>
        <authorList>
            <person name="An D.S."/>
            <person name="Siddiqi M.Z."/>
            <person name="Kim K.H."/>
            <person name="Yu H.S."/>
            <person name="Im W.T."/>
        </authorList>
    </citation>
    <scope>NUCLEOTIDE SEQUENCE [LARGE SCALE GENOMIC DNA]</scope>
    <source>
        <strain evidence="2 3">BR7-21</strain>
    </source>
</reference>
<dbReference type="PROSITE" id="PS51318">
    <property type="entry name" value="TAT"/>
    <property type="match status" value="1"/>
</dbReference>
<evidence type="ECO:0000313" key="2">
    <source>
        <dbReference type="EMBL" id="QEC48201.1"/>
    </source>
</evidence>
<name>A0A5B8U5I4_9ACTN</name>
<dbReference type="Proteomes" id="UP000321805">
    <property type="component" value="Chromosome"/>
</dbReference>
<evidence type="ECO:0000256" key="1">
    <source>
        <dbReference type="SAM" id="MobiDB-lite"/>
    </source>
</evidence>
<feature type="region of interest" description="Disordered" evidence="1">
    <location>
        <begin position="97"/>
        <end position="188"/>
    </location>
</feature>
<dbReference type="EMBL" id="CP042430">
    <property type="protein sequence ID" value="QEC48201.1"/>
    <property type="molecule type" value="Genomic_DNA"/>
</dbReference>
<gene>
    <name evidence="2" type="ORF">FSW04_11920</name>
</gene>
<organism evidence="2 3">
    <name type="scientific">Baekduia soli</name>
    <dbReference type="NCBI Taxonomy" id="496014"/>
    <lineage>
        <taxon>Bacteria</taxon>
        <taxon>Bacillati</taxon>
        <taxon>Actinomycetota</taxon>
        <taxon>Thermoleophilia</taxon>
        <taxon>Solirubrobacterales</taxon>
        <taxon>Baekduiaceae</taxon>
        <taxon>Baekduia</taxon>
    </lineage>
</organism>
<dbReference type="KEGG" id="bsol:FSW04_11920"/>
<protein>
    <submittedName>
        <fullName evidence="2">Uncharacterized protein</fullName>
    </submittedName>
</protein>
<dbReference type="RefSeq" id="WP_146919477.1">
    <property type="nucleotide sequence ID" value="NZ_CP042430.1"/>
</dbReference>
<feature type="region of interest" description="Disordered" evidence="1">
    <location>
        <begin position="1"/>
        <end position="21"/>
    </location>
</feature>
<dbReference type="InterPro" id="IPR006311">
    <property type="entry name" value="TAT_signal"/>
</dbReference>
<sequence length="188" mass="19325">MSDATNHLYDEIDRQNQHLPASSRRGLIKGTAASLAGMGLFGLMSASAEAKVSTNDANKAENILAVAATAEVLATIVNTVGPEKLGSQLDAVAIRAGAGPRTPGPSATASRPARMTSPVRARPGRDEPVTAAPRTTSRQAMAAAAETRACPWRPAGSSARTDWPSGPSRARTSADIAGVRRATPAPHP</sequence>
<dbReference type="AlphaFoldDB" id="A0A5B8U5I4"/>
<accession>A0A5B8U5I4</accession>
<keyword evidence="3" id="KW-1185">Reference proteome</keyword>
<proteinExistence type="predicted"/>